<dbReference type="InterPro" id="IPR000073">
    <property type="entry name" value="AB_hydrolase_1"/>
</dbReference>
<dbReference type="EMBL" id="BAAAHK010000004">
    <property type="protein sequence ID" value="GAA0934431.1"/>
    <property type="molecule type" value="Genomic_DNA"/>
</dbReference>
<evidence type="ECO:0000256" key="1">
    <source>
        <dbReference type="ARBA" id="ARBA00010088"/>
    </source>
</evidence>
<feature type="domain" description="AB hydrolase-1" evidence="3">
    <location>
        <begin position="21"/>
        <end position="275"/>
    </location>
</feature>
<dbReference type="InterPro" id="IPR029058">
    <property type="entry name" value="AB_hydrolase_fold"/>
</dbReference>
<evidence type="ECO:0000313" key="4">
    <source>
        <dbReference type="EMBL" id="GAA0934431.1"/>
    </source>
</evidence>
<name>A0ABN1PXC6_9ACTN</name>
<dbReference type="PANTHER" id="PTHR43798">
    <property type="entry name" value="MONOACYLGLYCEROL LIPASE"/>
    <property type="match status" value="1"/>
</dbReference>
<evidence type="ECO:0000313" key="5">
    <source>
        <dbReference type="Proteomes" id="UP001500542"/>
    </source>
</evidence>
<comment type="similarity">
    <text evidence="1">Belongs to the peptidase S33 family.</text>
</comment>
<protein>
    <submittedName>
        <fullName evidence="4">Alpha/beta hydrolase</fullName>
    </submittedName>
</protein>
<dbReference type="Proteomes" id="UP001500542">
    <property type="component" value="Unassembled WGS sequence"/>
</dbReference>
<dbReference type="Gene3D" id="3.40.50.1820">
    <property type="entry name" value="alpha/beta hydrolase"/>
    <property type="match status" value="1"/>
</dbReference>
<dbReference type="SUPFAM" id="SSF53474">
    <property type="entry name" value="alpha/beta-Hydrolases"/>
    <property type="match status" value="1"/>
</dbReference>
<dbReference type="Pfam" id="PF00561">
    <property type="entry name" value="Abhydrolase_1"/>
    <property type="match status" value="1"/>
</dbReference>
<dbReference type="PRINTS" id="PR00111">
    <property type="entry name" value="ABHYDROLASE"/>
</dbReference>
<dbReference type="RefSeq" id="WP_343967316.1">
    <property type="nucleotide sequence ID" value="NZ_BAAAHK010000004.1"/>
</dbReference>
<comment type="caution">
    <text evidence="4">The sequence shown here is derived from an EMBL/GenBank/DDBJ whole genome shotgun (WGS) entry which is preliminary data.</text>
</comment>
<accession>A0ABN1PXC6</accession>
<sequence length="289" mass="32028">MLMEIRGTNLYVDQRGPSNAPALLFLHGGPGSGTYDFLSFQGDALSRHLHLIAVDQRGVQHSDPLVGEVTEHDLIADFEALREVLGIDSWAILGHSFGGRLALRYAVLHPAIVERVIFENPAWDFELVTRNLVQAGLPLLRELGLAEGVEELLDNHGPMTVEIWHKRISALHRLGDRRMEIYLGPGSRDLKLPADDLPDEIQSRAGRFAESIIRSPGFVESLLPLLSQVPQPALLIKGGYDPVTSPTEITRFQQDVRNGTYRYFEAAGHFVHAEAADAYTALVTEFLLV</sequence>
<dbReference type="PRINTS" id="PR00793">
    <property type="entry name" value="PROAMNOPTASE"/>
</dbReference>
<proteinExistence type="inferred from homology"/>
<evidence type="ECO:0000256" key="2">
    <source>
        <dbReference type="ARBA" id="ARBA00022801"/>
    </source>
</evidence>
<keyword evidence="2 4" id="KW-0378">Hydrolase</keyword>
<dbReference type="InterPro" id="IPR002410">
    <property type="entry name" value="Peptidase_S33"/>
</dbReference>
<reference evidence="4 5" key="1">
    <citation type="journal article" date="2019" name="Int. J. Syst. Evol. Microbiol.">
        <title>The Global Catalogue of Microorganisms (GCM) 10K type strain sequencing project: providing services to taxonomists for standard genome sequencing and annotation.</title>
        <authorList>
            <consortium name="The Broad Institute Genomics Platform"/>
            <consortium name="The Broad Institute Genome Sequencing Center for Infectious Disease"/>
            <person name="Wu L."/>
            <person name="Ma J."/>
        </authorList>
    </citation>
    <scope>NUCLEOTIDE SEQUENCE [LARGE SCALE GENOMIC DNA]</scope>
    <source>
        <strain evidence="4 5">JCM 10977</strain>
    </source>
</reference>
<gene>
    <name evidence="4" type="ORF">GCM10009554_20390</name>
</gene>
<dbReference type="InterPro" id="IPR050266">
    <property type="entry name" value="AB_hydrolase_sf"/>
</dbReference>
<dbReference type="PANTHER" id="PTHR43798:SF33">
    <property type="entry name" value="HYDROLASE, PUTATIVE (AFU_ORTHOLOGUE AFUA_2G14860)-RELATED"/>
    <property type="match status" value="1"/>
</dbReference>
<evidence type="ECO:0000259" key="3">
    <source>
        <dbReference type="Pfam" id="PF00561"/>
    </source>
</evidence>
<organism evidence="4 5">
    <name type="scientific">Kribbella koreensis</name>
    <dbReference type="NCBI Taxonomy" id="57909"/>
    <lineage>
        <taxon>Bacteria</taxon>
        <taxon>Bacillati</taxon>
        <taxon>Actinomycetota</taxon>
        <taxon>Actinomycetes</taxon>
        <taxon>Propionibacteriales</taxon>
        <taxon>Kribbellaceae</taxon>
        <taxon>Kribbella</taxon>
    </lineage>
</organism>
<keyword evidence="5" id="KW-1185">Reference proteome</keyword>
<dbReference type="GO" id="GO:0016787">
    <property type="term" value="F:hydrolase activity"/>
    <property type="evidence" value="ECO:0007669"/>
    <property type="project" value="UniProtKB-KW"/>
</dbReference>